<dbReference type="InterPro" id="IPR013538">
    <property type="entry name" value="ASHA1/2-like_C"/>
</dbReference>
<name>A0A6G3MM63_HENSL</name>
<organism evidence="3">
    <name type="scientific">Henneguya salminicola</name>
    <name type="common">Myxosporean</name>
    <dbReference type="NCBI Taxonomy" id="69463"/>
    <lineage>
        <taxon>Eukaryota</taxon>
        <taxon>Metazoa</taxon>
        <taxon>Cnidaria</taxon>
        <taxon>Myxozoa</taxon>
        <taxon>Myxosporea</taxon>
        <taxon>Bivalvulida</taxon>
        <taxon>Platysporina</taxon>
        <taxon>Myxobolidae</taxon>
        <taxon>Henneguya</taxon>
    </lineage>
</organism>
<comment type="similarity">
    <text evidence="1">Belongs to the AHA1 family.</text>
</comment>
<evidence type="ECO:0000259" key="2">
    <source>
        <dbReference type="Pfam" id="PF08327"/>
    </source>
</evidence>
<reference evidence="3" key="1">
    <citation type="submission" date="2018-11" db="EMBL/GenBank/DDBJ databases">
        <title>Henneguya salminicola genome and transcriptome.</title>
        <authorList>
            <person name="Yahalomi D."/>
            <person name="Atkinson S.D."/>
            <person name="Neuhof M."/>
            <person name="Chang E.S."/>
            <person name="Philippe H."/>
            <person name="Cartwright P."/>
            <person name="Bartholomew J.L."/>
            <person name="Huchon D."/>
        </authorList>
    </citation>
    <scope>NUCLEOTIDE SEQUENCE</scope>
    <source>
        <strain evidence="3">Hz1</strain>
        <tissue evidence="3">Whole</tissue>
    </source>
</reference>
<dbReference type="SUPFAM" id="SSF55961">
    <property type="entry name" value="Bet v1-like"/>
    <property type="match status" value="1"/>
</dbReference>
<dbReference type="InterPro" id="IPR023393">
    <property type="entry name" value="START-like_dom_sf"/>
</dbReference>
<accession>A0A6G3MM63</accession>
<protein>
    <submittedName>
        <fullName evidence="3">Activator of 90 kDa heat shock protein ATPase homolog 1 (Trinotate prediction)</fullName>
    </submittedName>
</protein>
<feature type="domain" description="Activator of Hsp90 ATPase homologue 1/2-like C-terminal" evidence="2">
    <location>
        <begin position="2"/>
        <end position="79"/>
    </location>
</feature>
<dbReference type="EMBL" id="GHBP01015787">
    <property type="protein sequence ID" value="NDJ95132.1"/>
    <property type="molecule type" value="Transcribed_RNA"/>
</dbReference>
<proteinExistence type="inferred from homology"/>
<evidence type="ECO:0000313" key="3">
    <source>
        <dbReference type="EMBL" id="NDJ95132.1"/>
    </source>
</evidence>
<dbReference type="Pfam" id="PF08327">
    <property type="entry name" value="AHSA1"/>
    <property type="match status" value="1"/>
</dbReference>
<dbReference type="Gene3D" id="3.30.530.20">
    <property type="match status" value="1"/>
</dbReference>
<keyword evidence="3" id="KW-0346">Stress response</keyword>
<sequence>MGGRFSFLNDSITGKVLEIVPNEKLVLSWRFSNWPADFFSNVQLFFTDNADSRSCLKLKHDNILSEDKERVSIGWPNIFFKPICRAFQIGPHNVQFSIF</sequence>
<evidence type="ECO:0000256" key="1">
    <source>
        <dbReference type="ARBA" id="ARBA00006817"/>
    </source>
</evidence>
<dbReference type="AlphaFoldDB" id="A0A6G3MM63"/>